<reference evidence="3 4" key="1">
    <citation type="journal article" date="2011" name="Science">
        <title>The ecoresponsive genome of Daphnia pulex.</title>
        <authorList>
            <person name="Colbourne J.K."/>
            <person name="Pfrender M.E."/>
            <person name="Gilbert D."/>
            <person name="Thomas W.K."/>
            <person name="Tucker A."/>
            <person name="Oakley T.H."/>
            <person name="Tokishita S."/>
            <person name="Aerts A."/>
            <person name="Arnold G.J."/>
            <person name="Basu M.K."/>
            <person name="Bauer D.J."/>
            <person name="Caceres C.E."/>
            <person name="Carmel L."/>
            <person name="Casola C."/>
            <person name="Choi J.H."/>
            <person name="Detter J.C."/>
            <person name="Dong Q."/>
            <person name="Dusheyko S."/>
            <person name="Eads B.D."/>
            <person name="Frohlich T."/>
            <person name="Geiler-Samerotte K.A."/>
            <person name="Gerlach D."/>
            <person name="Hatcher P."/>
            <person name="Jogdeo S."/>
            <person name="Krijgsveld J."/>
            <person name="Kriventseva E.V."/>
            <person name="Kultz D."/>
            <person name="Laforsch C."/>
            <person name="Lindquist E."/>
            <person name="Lopez J."/>
            <person name="Manak J.R."/>
            <person name="Muller J."/>
            <person name="Pangilinan J."/>
            <person name="Patwardhan R.P."/>
            <person name="Pitluck S."/>
            <person name="Pritham E.J."/>
            <person name="Rechtsteiner A."/>
            <person name="Rho M."/>
            <person name="Rogozin I.B."/>
            <person name="Sakarya O."/>
            <person name="Salamov A."/>
            <person name="Schaack S."/>
            <person name="Shapiro H."/>
            <person name="Shiga Y."/>
            <person name="Skalitzky C."/>
            <person name="Smith Z."/>
            <person name="Souvorov A."/>
            <person name="Sung W."/>
            <person name="Tang Z."/>
            <person name="Tsuchiya D."/>
            <person name="Tu H."/>
            <person name="Vos H."/>
            <person name="Wang M."/>
            <person name="Wolf Y.I."/>
            <person name="Yamagata H."/>
            <person name="Yamada T."/>
            <person name="Ye Y."/>
            <person name="Shaw J.R."/>
            <person name="Andrews J."/>
            <person name="Crease T.J."/>
            <person name="Tang H."/>
            <person name="Lucas S.M."/>
            <person name="Robertson H.M."/>
            <person name="Bork P."/>
            <person name="Koonin E.V."/>
            <person name="Zdobnov E.M."/>
            <person name="Grigoriev I.V."/>
            <person name="Lynch M."/>
            <person name="Boore J.L."/>
        </authorList>
    </citation>
    <scope>NUCLEOTIDE SEQUENCE [LARGE SCALE GENOMIC DNA]</scope>
</reference>
<organism evidence="3 4">
    <name type="scientific">Daphnia pulex</name>
    <name type="common">Water flea</name>
    <dbReference type="NCBI Taxonomy" id="6669"/>
    <lineage>
        <taxon>Eukaryota</taxon>
        <taxon>Metazoa</taxon>
        <taxon>Ecdysozoa</taxon>
        <taxon>Arthropoda</taxon>
        <taxon>Crustacea</taxon>
        <taxon>Branchiopoda</taxon>
        <taxon>Diplostraca</taxon>
        <taxon>Cladocera</taxon>
        <taxon>Anomopoda</taxon>
        <taxon>Daphniidae</taxon>
        <taxon>Daphnia</taxon>
    </lineage>
</organism>
<evidence type="ECO:0008006" key="5">
    <source>
        <dbReference type="Google" id="ProtNLM"/>
    </source>
</evidence>
<evidence type="ECO:0000256" key="2">
    <source>
        <dbReference type="SAM" id="SignalP"/>
    </source>
</evidence>
<dbReference type="AlphaFoldDB" id="E9I6W8"/>
<keyword evidence="2" id="KW-0732">Signal</keyword>
<dbReference type="EMBL" id="GL736760">
    <property type="protein sequence ID" value="EFX60262.1"/>
    <property type="molecule type" value="Genomic_DNA"/>
</dbReference>
<feature type="signal peptide" evidence="2">
    <location>
        <begin position="1"/>
        <end position="27"/>
    </location>
</feature>
<name>E9I6W8_DAPPU</name>
<feature type="compositionally biased region" description="Basic and acidic residues" evidence="1">
    <location>
        <begin position="60"/>
        <end position="89"/>
    </location>
</feature>
<evidence type="ECO:0000313" key="4">
    <source>
        <dbReference type="Proteomes" id="UP000000305"/>
    </source>
</evidence>
<dbReference type="KEGG" id="dpx:DAPPUDRAFT_344354"/>
<feature type="chain" id="PRO_5003242102" description="Lipoprotein" evidence="2">
    <location>
        <begin position="28"/>
        <end position="103"/>
    </location>
</feature>
<protein>
    <recommendedName>
        <fullName evidence="5">Lipoprotein</fullName>
    </recommendedName>
</protein>
<keyword evidence="4" id="KW-1185">Reference proteome</keyword>
<dbReference type="InParanoid" id="E9I6W8"/>
<sequence length="103" mass="11521">MSSPALLSSPRLRRALLSLIALPLAACTAVGEVAYDMRLEHERDRCQALVANSERNSCLERVRDSARQAEQVRKQHEDGKDKRPADRGDLCFTRSTGERVCPN</sequence>
<dbReference type="HOGENOM" id="CLU_2266365_0_0_1"/>
<dbReference type="Proteomes" id="UP000000305">
    <property type="component" value="Unassembled WGS sequence"/>
</dbReference>
<gene>
    <name evidence="3" type="ORF">DAPPUDRAFT_344354</name>
</gene>
<accession>E9I6W8</accession>
<evidence type="ECO:0000313" key="3">
    <source>
        <dbReference type="EMBL" id="EFX60262.1"/>
    </source>
</evidence>
<evidence type="ECO:0000256" key="1">
    <source>
        <dbReference type="SAM" id="MobiDB-lite"/>
    </source>
</evidence>
<proteinExistence type="predicted"/>
<feature type="region of interest" description="Disordered" evidence="1">
    <location>
        <begin position="60"/>
        <end position="91"/>
    </location>
</feature>